<evidence type="ECO:0000313" key="1">
    <source>
        <dbReference type="EMBL" id="SDC62354.1"/>
    </source>
</evidence>
<accession>A0A1G6N4H1</accession>
<dbReference type="AlphaFoldDB" id="A0A1G6N4H1"/>
<dbReference type="EMBL" id="FMZZ01000003">
    <property type="protein sequence ID" value="SDC62354.1"/>
    <property type="molecule type" value="Genomic_DNA"/>
</dbReference>
<proteinExistence type="predicted"/>
<dbReference type="SUPFAM" id="SSF110296">
    <property type="entry name" value="Oligoxyloglucan reducing end-specific cellobiohydrolase"/>
    <property type="match status" value="1"/>
</dbReference>
<sequence>MSQAATRGPAQKVLLAIGTRKGLFLATGSGADWEVTGPHHPMTDVYAVAIDTRRETPRILAAVTSEHWGPSVAVSDDLGATWSEPEHAPVAFPADTGAALARVWQFAPGSVDEPDVVYAGVEPSALFRSEDGGRTYELVRGLWDHPHRERWVPGFGGMAVHSVLPHPREPDRITVAMSTGGVYVSSDGGASFTASNEGIKAYFLPDPYPEFGQCVHKIAQHPDRPDRFFAQNHHGVYRSDDGARTWKSIADGLPSDFGFPMVVHPHLPDTIYTFPLVADGMRFPPEGRCRVYRSDDAGSTWTALSDGLPEGGFWTAVMRDAMCADDADQAGVYFGSRSGEVYAGRDGGEHWSQVAAHLPDVLSMRAAVI</sequence>
<protein>
    <recommendedName>
        <fullName evidence="3">BNR/Asp-box repeat-containing protein</fullName>
    </recommendedName>
</protein>
<gene>
    <name evidence="1" type="ORF">SAMN05216174_103173</name>
</gene>
<organism evidence="1 2">
    <name type="scientific">Actinokineospora iranica</name>
    <dbReference type="NCBI Taxonomy" id="1271860"/>
    <lineage>
        <taxon>Bacteria</taxon>
        <taxon>Bacillati</taxon>
        <taxon>Actinomycetota</taxon>
        <taxon>Actinomycetes</taxon>
        <taxon>Pseudonocardiales</taxon>
        <taxon>Pseudonocardiaceae</taxon>
        <taxon>Actinokineospora</taxon>
    </lineage>
</organism>
<dbReference type="PANTHER" id="PTHR43739:SF5">
    <property type="entry name" value="EXO-ALPHA-SIALIDASE"/>
    <property type="match status" value="1"/>
</dbReference>
<dbReference type="CDD" id="cd15482">
    <property type="entry name" value="Sialidase_non-viral"/>
    <property type="match status" value="1"/>
</dbReference>
<dbReference type="OrthoDB" id="9764804at2"/>
<dbReference type="GO" id="GO:0010411">
    <property type="term" value="P:xyloglucan metabolic process"/>
    <property type="evidence" value="ECO:0007669"/>
    <property type="project" value="TreeGrafter"/>
</dbReference>
<dbReference type="InterPro" id="IPR015943">
    <property type="entry name" value="WD40/YVTN_repeat-like_dom_sf"/>
</dbReference>
<dbReference type="PANTHER" id="PTHR43739">
    <property type="entry name" value="XYLOGLUCANASE (EUROFUNG)"/>
    <property type="match status" value="1"/>
</dbReference>
<name>A0A1G6N4H1_9PSEU</name>
<dbReference type="RefSeq" id="WP_091449460.1">
    <property type="nucleotide sequence ID" value="NZ_FMZZ01000003.1"/>
</dbReference>
<dbReference type="Proteomes" id="UP000199501">
    <property type="component" value="Unassembled WGS sequence"/>
</dbReference>
<dbReference type="STRING" id="1271860.SAMN05216174_103173"/>
<keyword evidence="2" id="KW-1185">Reference proteome</keyword>
<evidence type="ECO:0000313" key="2">
    <source>
        <dbReference type="Proteomes" id="UP000199501"/>
    </source>
</evidence>
<evidence type="ECO:0008006" key="3">
    <source>
        <dbReference type="Google" id="ProtNLM"/>
    </source>
</evidence>
<reference evidence="2" key="1">
    <citation type="submission" date="2016-10" db="EMBL/GenBank/DDBJ databases">
        <authorList>
            <person name="Varghese N."/>
            <person name="Submissions S."/>
        </authorList>
    </citation>
    <scope>NUCLEOTIDE SEQUENCE [LARGE SCALE GENOMIC DNA]</scope>
    <source>
        <strain evidence="2">IBRC-M 10403</strain>
    </source>
</reference>
<dbReference type="InterPro" id="IPR052025">
    <property type="entry name" value="Xyloglucanase_GH74"/>
</dbReference>
<dbReference type="Gene3D" id="2.130.10.10">
    <property type="entry name" value="YVTN repeat-like/Quinoprotein amine dehydrogenase"/>
    <property type="match status" value="1"/>
</dbReference>